<dbReference type="OrthoDB" id="1917528at2759"/>
<accession>A0A2I0AD93</accession>
<reference evidence="2 3" key="1">
    <citation type="journal article" date="2017" name="Nature">
        <title>The Apostasia genome and the evolution of orchids.</title>
        <authorList>
            <person name="Zhang G.Q."/>
            <person name="Liu K.W."/>
            <person name="Li Z."/>
            <person name="Lohaus R."/>
            <person name="Hsiao Y.Y."/>
            <person name="Niu S.C."/>
            <person name="Wang J.Y."/>
            <person name="Lin Y.C."/>
            <person name="Xu Q."/>
            <person name="Chen L.J."/>
            <person name="Yoshida K."/>
            <person name="Fujiwara S."/>
            <person name="Wang Z.W."/>
            <person name="Zhang Y.Q."/>
            <person name="Mitsuda N."/>
            <person name="Wang M."/>
            <person name="Liu G.H."/>
            <person name="Pecoraro L."/>
            <person name="Huang H.X."/>
            <person name="Xiao X.J."/>
            <person name="Lin M."/>
            <person name="Wu X.Y."/>
            <person name="Wu W.L."/>
            <person name="Chen Y.Y."/>
            <person name="Chang S.B."/>
            <person name="Sakamoto S."/>
            <person name="Ohme-Takagi M."/>
            <person name="Yagi M."/>
            <person name="Zeng S.J."/>
            <person name="Shen C.Y."/>
            <person name="Yeh C.M."/>
            <person name="Luo Y.B."/>
            <person name="Tsai W.C."/>
            <person name="Van de Peer Y."/>
            <person name="Liu Z.J."/>
        </authorList>
    </citation>
    <scope>NUCLEOTIDE SEQUENCE [LARGE SCALE GENOMIC DNA]</scope>
    <source>
        <strain evidence="3">cv. Shenzhen</strain>
        <tissue evidence="2">Stem</tissue>
    </source>
</reference>
<organism evidence="2 3">
    <name type="scientific">Apostasia shenzhenica</name>
    <dbReference type="NCBI Taxonomy" id="1088818"/>
    <lineage>
        <taxon>Eukaryota</taxon>
        <taxon>Viridiplantae</taxon>
        <taxon>Streptophyta</taxon>
        <taxon>Embryophyta</taxon>
        <taxon>Tracheophyta</taxon>
        <taxon>Spermatophyta</taxon>
        <taxon>Magnoliopsida</taxon>
        <taxon>Liliopsida</taxon>
        <taxon>Asparagales</taxon>
        <taxon>Orchidaceae</taxon>
        <taxon>Apostasioideae</taxon>
        <taxon>Apostasia</taxon>
    </lineage>
</organism>
<proteinExistence type="predicted"/>
<feature type="region of interest" description="Disordered" evidence="1">
    <location>
        <begin position="457"/>
        <end position="477"/>
    </location>
</feature>
<feature type="compositionally biased region" description="Polar residues" evidence="1">
    <location>
        <begin position="460"/>
        <end position="477"/>
    </location>
</feature>
<gene>
    <name evidence="2" type="ORF">AXF42_Ash008999</name>
</gene>
<evidence type="ECO:0000313" key="2">
    <source>
        <dbReference type="EMBL" id="PKA53503.1"/>
    </source>
</evidence>
<evidence type="ECO:0000313" key="3">
    <source>
        <dbReference type="Proteomes" id="UP000236161"/>
    </source>
</evidence>
<dbReference type="Proteomes" id="UP000236161">
    <property type="component" value="Unassembled WGS sequence"/>
</dbReference>
<feature type="compositionally biased region" description="Basic and acidic residues" evidence="1">
    <location>
        <begin position="99"/>
        <end position="120"/>
    </location>
</feature>
<sequence length="587" mass="63593">MEPTEPTFVPEWYKSNSSIETSSSHSNHLSGSSHSADDYNSGFSLRNRFPVNVGDPDAPRSLSFKDKSSLSSRRSASGNGTMGREKEISSRPYNSFGRNHRERDKDKDRDREKGLDLRERERPLSLDNGFSDYSDSLISNNSDKGFLRRSHTMLSGRHVDSWIKRPGHESSNGVSGGTIVSGITKSSFERDFPSLGSEEKHVGSDVARVSSPGLSSAIHNLPATSSTIIGGDCWTSALAEVPPLAGGNCQVVSSPLQNSPALTSSASITPTCLNMAETLAQAPARVRAEPQVPSDSQKIEELHRLQILKLRPVTPSVTKILGFNSADKSKVKGTRTAESSNFKTGLQSSSQIMSHTLLSAVRADAHKMPQAGNFKVLNRERNGLSPTGKDAPSSTNLSRVPTPPSGIPATIPPINVLISQKVKVDRRVGALTPGLYGEKKPISQAQNRNDFFNSLRKKTSASQQANANQELSLDASSSNLEKLDEHVDDDSTFGKEKDKLPPFSSLQSSFENGTTEVCDAIEEPGRLVPDEEEAAFLRSLGWEENAGEEALTREEIESFLSEVIIVCRVSLSSSFSNSIIHTISGQV</sequence>
<feature type="region of interest" description="Disordered" evidence="1">
    <location>
        <begin position="1"/>
        <end position="120"/>
    </location>
</feature>
<evidence type="ECO:0000256" key="1">
    <source>
        <dbReference type="SAM" id="MobiDB-lite"/>
    </source>
</evidence>
<dbReference type="STRING" id="1088818.A0A2I0AD93"/>
<feature type="region of interest" description="Disordered" evidence="1">
    <location>
        <begin position="378"/>
        <end position="409"/>
    </location>
</feature>
<dbReference type="AlphaFoldDB" id="A0A2I0AD93"/>
<dbReference type="EMBL" id="KZ451993">
    <property type="protein sequence ID" value="PKA53503.1"/>
    <property type="molecule type" value="Genomic_DNA"/>
</dbReference>
<keyword evidence="3" id="KW-1185">Reference proteome</keyword>
<dbReference type="PANTHER" id="PTHR34112:SF13">
    <property type="entry name" value="OS04G0448200 PROTEIN"/>
    <property type="match status" value="1"/>
</dbReference>
<protein>
    <submittedName>
        <fullName evidence="2">Uncharacterized protein</fullName>
    </submittedName>
</protein>
<dbReference type="PANTHER" id="PTHR34112">
    <property type="entry name" value="C-JUN-AMINO-TERMINAL KINASE-INTERACTING PROTEIN"/>
    <property type="match status" value="1"/>
</dbReference>
<name>A0A2I0AD93_9ASPA</name>
<feature type="compositionally biased region" description="Low complexity" evidence="1">
    <location>
        <begin position="15"/>
        <end position="34"/>
    </location>
</feature>